<proteinExistence type="predicted"/>
<dbReference type="GeneID" id="98568414"/>
<feature type="domain" description="DUF1722" evidence="1">
    <location>
        <begin position="15"/>
        <end position="122"/>
    </location>
</feature>
<dbReference type="AlphaFoldDB" id="A0A429ZNF6"/>
<dbReference type="Pfam" id="PF08349">
    <property type="entry name" value="DUF1722"/>
    <property type="match status" value="1"/>
</dbReference>
<organism evidence="2 3">
    <name type="scientific">Vagococcus salmoninarum</name>
    <dbReference type="NCBI Taxonomy" id="2739"/>
    <lineage>
        <taxon>Bacteria</taxon>
        <taxon>Bacillati</taxon>
        <taxon>Bacillota</taxon>
        <taxon>Bacilli</taxon>
        <taxon>Lactobacillales</taxon>
        <taxon>Enterococcaceae</taxon>
        <taxon>Vagococcus</taxon>
    </lineage>
</organism>
<dbReference type="OrthoDB" id="9782576at2"/>
<dbReference type="RefSeq" id="WP_126780101.1">
    <property type="nucleotide sequence ID" value="NZ_CAUQJP010000009.1"/>
</dbReference>
<sequence>MKISHLTQTHWASYKYLVMAHSQVEYNYIRKLFKGNEWSPLKETSYQAALTRALNTPPTIGSLTNAYQHIWGYFKHVATSSEKALFQDYLGHLTLTEDLVRPFLSQLTITYQVPYLLKTKLLFD</sequence>
<reference evidence="2 3" key="1">
    <citation type="submission" date="2017-05" db="EMBL/GenBank/DDBJ databases">
        <title>Vagococcus spp. assemblies.</title>
        <authorList>
            <person name="Gulvik C.A."/>
        </authorList>
    </citation>
    <scope>NUCLEOTIDE SEQUENCE [LARGE SCALE GENOMIC DNA]</scope>
    <source>
        <strain evidence="2 3">NCFB 2777</strain>
    </source>
</reference>
<dbReference type="EMBL" id="NGJU01000011">
    <property type="protein sequence ID" value="RST95221.1"/>
    <property type="molecule type" value="Genomic_DNA"/>
</dbReference>
<evidence type="ECO:0000313" key="2">
    <source>
        <dbReference type="EMBL" id="RST95221.1"/>
    </source>
</evidence>
<evidence type="ECO:0000259" key="1">
    <source>
        <dbReference type="Pfam" id="PF08349"/>
    </source>
</evidence>
<evidence type="ECO:0000313" key="3">
    <source>
        <dbReference type="Proteomes" id="UP000287239"/>
    </source>
</evidence>
<gene>
    <name evidence="2" type="ORF">CBF35_08530</name>
</gene>
<comment type="caution">
    <text evidence="2">The sequence shown here is derived from an EMBL/GenBank/DDBJ whole genome shotgun (WGS) entry which is preliminary data.</text>
</comment>
<accession>A0A429ZNF6</accession>
<dbReference type="Proteomes" id="UP000287239">
    <property type="component" value="Unassembled WGS sequence"/>
</dbReference>
<dbReference type="InterPro" id="IPR013560">
    <property type="entry name" value="DUF1722"/>
</dbReference>
<name>A0A429ZNF6_9ENTE</name>
<protein>
    <recommendedName>
        <fullName evidence="1">DUF1722 domain-containing protein</fullName>
    </recommendedName>
</protein>
<keyword evidence="3" id="KW-1185">Reference proteome</keyword>